<reference evidence="1 2" key="1">
    <citation type="submission" date="2014-05" db="EMBL/GenBank/DDBJ databases">
        <title>ATOL: Assembling a taxonomically balanced genome-scale reconstruction of the evolutionary history of the Enterobacteriaceae.</title>
        <authorList>
            <person name="Plunkett G.III."/>
            <person name="Neeno-Eckwall E.C."/>
            <person name="Glasner J.D."/>
            <person name="Perna N.T."/>
        </authorList>
    </citation>
    <scope>NUCLEOTIDE SEQUENCE [LARGE SCALE GENOMIC DNA]</scope>
    <source>
        <strain evidence="1 2">ATCC 33301</strain>
    </source>
</reference>
<dbReference type="EMBL" id="JMPR01000054">
    <property type="protein sequence ID" value="KFD17046.1"/>
    <property type="molecule type" value="Genomic_DNA"/>
</dbReference>
<organism evidence="1 2">
    <name type="scientific">Tatumella ptyseos ATCC 33301</name>
    <dbReference type="NCBI Taxonomy" id="1005995"/>
    <lineage>
        <taxon>Bacteria</taxon>
        <taxon>Pseudomonadati</taxon>
        <taxon>Pseudomonadota</taxon>
        <taxon>Gammaproteobacteria</taxon>
        <taxon>Enterobacterales</taxon>
        <taxon>Erwiniaceae</taxon>
        <taxon>Tatumella</taxon>
    </lineage>
</organism>
<proteinExistence type="predicted"/>
<dbReference type="AlphaFoldDB" id="A0A085J9A0"/>
<evidence type="ECO:0000313" key="1">
    <source>
        <dbReference type="EMBL" id="KFD17046.1"/>
    </source>
</evidence>
<keyword evidence="2" id="KW-1185">Reference proteome</keyword>
<name>A0A085J9A0_9GAMM</name>
<dbReference type="RefSeq" id="WP_025902788.1">
    <property type="nucleotide sequence ID" value="NZ_ATMJ01000065.1"/>
</dbReference>
<evidence type="ECO:0000313" key="2">
    <source>
        <dbReference type="Proteomes" id="UP000028602"/>
    </source>
</evidence>
<dbReference type="Proteomes" id="UP000028602">
    <property type="component" value="Unassembled WGS sequence"/>
</dbReference>
<sequence length="166" mass="19361">MELKVEGITEEEYGLWLNGFPQSTIPPMDEAEYQVIHMGFDLERAKNFSIRPDKRRYTLFVKVSNDKEYDTYREHLITLVKILIMDKSAQCESVTIFIVSARYEDYKNELCSFFTMSTSYLRINNFGEKGVLLTNLSMALLGVNITEFFIKSKKWLKGKVKALRNS</sequence>
<dbReference type="OrthoDB" id="6555616at2"/>
<protein>
    <submittedName>
        <fullName evidence="1">Uncharacterized protein</fullName>
    </submittedName>
</protein>
<accession>A0A085J9A0</accession>
<gene>
    <name evidence="1" type="ORF">GTPT_3320</name>
</gene>
<comment type="caution">
    <text evidence="1">The sequence shown here is derived from an EMBL/GenBank/DDBJ whole genome shotgun (WGS) entry which is preliminary data.</text>
</comment>